<name>A0A3S8U1H2_9RHOB</name>
<dbReference type="RefSeq" id="WP_125323585.1">
    <property type="nucleotide sequence ID" value="NZ_CP034328.1"/>
</dbReference>
<proteinExistence type="predicted"/>
<dbReference type="KEGG" id="taw:EI545_00370"/>
<dbReference type="EMBL" id="CP034328">
    <property type="protein sequence ID" value="AZL57431.1"/>
    <property type="molecule type" value="Genomic_DNA"/>
</dbReference>
<organism evidence="1 2">
    <name type="scientific">Tabrizicola piscis</name>
    <dbReference type="NCBI Taxonomy" id="2494374"/>
    <lineage>
        <taxon>Bacteria</taxon>
        <taxon>Pseudomonadati</taxon>
        <taxon>Pseudomonadota</taxon>
        <taxon>Alphaproteobacteria</taxon>
        <taxon>Rhodobacterales</taxon>
        <taxon>Paracoccaceae</taxon>
        <taxon>Tabrizicola</taxon>
    </lineage>
</organism>
<reference evidence="1 2" key="1">
    <citation type="submission" date="2018-12" db="EMBL/GenBank/DDBJ databases">
        <title>Complete genome sequencing of Tabrizicola sp. K13M18.</title>
        <authorList>
            <person name="Bae J.-W."/>
        </authorList>
    </citation>
    <scope>NUCLEOTIDE SEQUENCE [LARGE SCALE GENOMIC DNA]</scope>
    <source>
        <strain evidence="1 2">K13M18</strain>
    </source>
</reference>
<evidence type="ECO:0000313" key="1">
    <source>
        <dbReference type="EMBL" id="AZL57431.1"/>
    </source>
</evidence>
<sequence>MFPTRATCYARDYSAAHLADHPAQRVTSIALTPADGTGTDPRLQLWVTLTVKDWPGEHLLALGYCENNGADTLYCGMEGDASGFTVTPAKGGAVLVSVSSLGMGFEGERGFVTLERTRGDDRQFLLQPTRDCR</sequence>
<protein>
    <submittedName>
        <fullName evidence="1">Uncharacterized protein</fullName>
    </submittedName>
</protein>
<dbReference type="AlphaFoldDB" id="A0A3S8U1H2"/>
<keyword evidence="2" id="KW-1185">Reference proteome</keyword>
<gene>
    <name evidence="1" type="ORF">EI545_00370</name>
</gene>
<evidence type="ECO:0000313" key="2">
    <source>
        <dbReference type="Proteomes" id="UP000282002"/>
    </source>
</evidence>
<dbReference type="Proteomes" id="UP000282002">
    <property type="component" value="Chromosome"/>
</dbReference>
<accession>A0A3S8U1H2</accession>
<dbReference type="OrthoDB" id="7839213at2"/>